<evidence type="ECO:0000313" key="2">
    <source>
        <dbReference type="EMBL" id="HGT39272.1"/>
    </source>
</evidence>
<accession>A0A7C4LKE8</accession>
<organism evidence="2">
    <name type="scientific">Schlesneria paludicola</name>
    <dbReference type="NCBI Taxonomy" id="360056"/>
    <lineage>
        <taxon>Bacteria</taxon>
        <taxon>Pseudomonadati</taxon>
        <taxon>Planctomycetota</taxon>
        <taxon>Planctomycetia</taxon>
        <taxon>Planctomycetales</taxon>
        <taxon>Planctomycetaceae</taxon>
        <taxon>Schlesneria</taxon>
    </lineage>
</organism>
<reference evidence="2" key="1">
    <citation type="journal article" date="2020" name="mSystems">
        <title>Genome- and Community-Level Interaction Insights into Carbon Utilization and Element Cycling Functions of Hydrothermarchaeota in Hydrothermal Sediment.</title>
        <authorList>
            <person name="Zhou Z."/>
            <person name="Liu Y."/>
            <person name="Xu W."/>
            <person name="Pan J."/>
            <person name="Luo Z.H."/>
            <person name="Li M."/>
        </authorList>
    </citation>
    <scope>NUCLEOTIDE SEQUENCE [LARGE SCALE GENOMIC DNA]</scope>
    <source>
        <strain evidence="2">SpSt-508</strain>
    </source>
</reference>
<name>A0A7C4LKE8_9PLAN</name>
<dbReference type="EMBL" id="DSVQ01000012">
    <property type="protein sequence ID" value="HGT39272.1"/>
    <property type="molecule type" value="Genomic_DNA"/>
</dbReference>
<evidence type="ECO:0000256" key="1">
    <source>
        <dbReference type="SAM" id="MobiDB-lite"/>
    </source>
</evidence>
<feature type="region of interest" description="Disordered" evidence="1">
    <location>
        <begin position="909"/>
        <end position="929"/>
    </location>
</feature>
<comment type="caution">
    <text evidence="2">The sequence shown here is derived from an EMBL/GenBank/DDBJ whole genome shotgun (WGS) entry which is preliminary data.</text>
</comment>
<protein>
    <submittedName>
        <fullName evidence="2">Uncharacterized protein</fullName>
    </submittedName>
</protein>
<gene>
    <name evidence="2" type="ORF">ENS64_08425</name>
</gene>
<dbReference type="Gene3D" id="2.60.120.260">
    <property type="entry name" value="Galactose-binding domain-like"/>
    <property type="match status" value="1"/>
</dbReference>
<sequence length="929" mass="102098">MISLWLLAWQLATSPADTGPVAAASPVSVSEPAWSADPVSAAEVVKSAQSSSVAPSAGSRPLPVFHIDFGRGIDRDLDGQPDGWVRRRGAGFPRYVRCGLDNASGSGEAGSLRIQANGGAAAIYSPLVRIDNLHTYYFEGKMRTEGLRHDAAILSLSLLDHRRRRLQRILSPAVMGDHREWVSVRLGPIVPEGDVHFAVIGCHLALGKGDRHDIGGGAWFDELSLGRLPRLELDSNFFSHFLSEDAPIRVTSRVSGLDPGYAYSLDLSLRNLADAVVAETSHPLQSSTASEPESILWETPRREPGFYRVAAVLKRDGTPLTSQHTTLAVLKLVTEARRKGEFGWSLEHDLPKQLRDELPQIAAQAGVNWLKHPLWRALDEGKTAHDAGQVARLFDRLRAQGIETIGVLDEPPAALRNKFAQQWLGVAEVFRLPPPVWRSSLEPVVARFSSTVHHWQLGSDFDGSFQGIPDLPVTLQTVHEEIRRLSLNAALGLAWASAAPLPTTARPSFWSLTVAPDWAGTLPLGTAPRWLRLAAPDAPNSESRRDAAMYHAVTPSLAEVEQRAGELVRQMVFAKKSGAPAIFIGDIYHPRHGLLKPNGAPAELFLPWRTYALALQGAELLGSLSLPGGSPNTVFARDGEAVMVLWNDQPTTETLYLGEEPRAIDLWGRARPLAAHPATGEHSLAVNSSPSLIAGVSEPIARWSIAAGFEQGKMRSEYGGHLDAIVGRNTFPQGVSGTVSLILPDGWETDAREWSLHAGAGESFRFPVYLTAPATATLGQHRLMLDFRIVADRPYRFRVPCDYTIGLGDVTLEVRDRRLPDGRLEIEQIVTNRTEPEEVLDFRCSLFIPHARRHKMQITKLGRGLDRKYYYLPNADRYRGQTLSLRLEQDGGRRVLNYRWVVGADWPAAPPPAVDRPPAEFDAPMDHQR</sequence>
<dbReference type="AlphaFoldDB" id="A0A7C4LKE8"/>
<proteinExistence type="predicted"/>